<dbReference type="Proteomes" id="UP000189796">
    <property type="component" value="Chromosome I"/>
</dbReference>
<dbReference type="EMBL" id="LT670817">
    <property type="protein sequence ID" value="SHH33290.1"/>
    <property type="molecule type" value="Genomic_DNA"/>
</dbReference>
<evidence type="ECO:0000313" key="2">
    <source>
        <dbReference type="Proteomes" id="UP000189796"/>
    </source>
</evidence>
<dbReference type="AlphaFoldDB" id="A0A1M5S4C4"/>
<proteinExistence type="predicted"/>
<reference evidence="1 2" key="1">
    <citation type="submission" date="2016-11" db="EMBL/GenBank/DDBJ databases">
        <authorList>
            <person name="Jaros S."/>
            <person name="Januszkiewicz K."/>
            <person name="Wedrychowicz H."/>
        </authorList>
    </citation>
    <scope>NUCLEOTIDE SEQUENCE [LARGE SCALE GENOMIC DNA]</scope>
    <source>
        <strain evidence="1 2">GAS138</strain>
    </source>
</reference>
<name>A0A1M5S4C4_9BRAD</name>
<sequence>MKANMVALHCLFQANGSRDLFQIDFADWGNGFVGTAVHTRQNHFRTSRVGGEA</sequence>
<gene>
    <name evidence="1" type="ORF">SAMN05443248_4473</name>
</gene>
<accession>A0A1M5S4C4</accession>
<protein>
    <submittedName>
        <fullName evidence="1">Uncharacterized protein</fullName>
    </submittedName>
</protein>
<organism evidence="1 2">
    <name type="scientific">Bradyrhizobium erythrophlei</name>
    <dbReference type="NCBI Taxonomy" id="1437360"/>
    <lineage>
        <taxon>Bacteria</taxon>
        <taxon>Pseudomonadati</taxon>
        <taxon>Pseudomonadota</taxon>
        <taxon>Alphaproteobacteria</taxon>
        <taxon>Hyphomicrobiales</taxon>
        <taxon>Nitrobacteraceae</taxon>
        <taxon>Bradyrhizobium</taxon>
    </lineage>
</organism>
<evidence type="ECO:0000313" key="1">
    <source>
        <dbReference type="EMBL" id="SHH33290.1"/>
    </source>
</evidence>